<dbReference type="EMBL" id="CP039345">
    <property type="protein sequence ID" value="QCD78418.1"/>
    <property type="molecule type" value="Genomic_DNA"/>
</dbReference>
<dbReference type="Proteomes" id="UP000501690">
    <property type="component" value="Linkage Group LG1"/>
</dbReference>
<dbReference type="AlphaFoldDB" id="A0A4D6KLJ3"/>
<accession>A0A4D6KLJ3</accession>
<reference evidence="1 2" key="1">
    <citation type="submission" date="2019-04" db="EMBL/GenBank/DDBJ databases">
        <title>An improved genome assembly and genetic linkage map for asparagus bean, Vigna unguiculata ssp. sesquipedialis.</title>
        <authorList>
            <person name="Xia Q."/>
            <person name="Zhang R."/>
            <person name="Dong Y."/>
        </authorList>
    </citation>
    <scope>NUCLEOTIDE SEQUENCE [LARGE SCALE GENOMIC DNA]</scope>
    <source>
        <tissue evidence="1">Leaf</tissue>
    </source>
</reference>
<gene>
    <name evidence="1" type="ORF">DEO72_LG1g2051</name>
</gene>
<sequence length="255" mass="28764">MGNGLSMKLHKWSSPAFPEKIALICTSLTDKSKRSIFRLKVSPERVLLRLAESVCDHHPVRLFHMEVAAQRDAMNCFNFLQVRVVVDDTSQQTQYKGEDSLSDLCGRKSCFYEVMRKVESNGSVETVSWEFFHSYRVTLTRHIRYHVIIECDKETGIRANIRGPFECEGSVVREECPKGSPIQLVEKGKPSKAMRAFAESEFKGKEYILFACGASRNQSVNIVNTGAVFHGHGNASTYIDCKIDMQTSVENSPSL</sequence>
<organism evidence="1 2">
    <name type="scientific">Vigna unguiculata</name>
    <name type="common">Cowpea</name>
    <dbReference type="NCBI Taxonomy" id="3917"/>
    <lineage>
        <taxon>Eukaryota</taxon>
        <taxon>Viridiplantae</taxon>
        <taxon>Streptophyta</taxon>
        <taxon>Embryophyta</taxon>
        <taxon>Tracheophyta</taxon>
        <taxon>Spermatophyta</taxon>
        <taxon>Magnoliopsida</taxon>
        <taxon>eudicotyledons</taxon>
        <taxon>Gunneridae</taxon>
        <taxon>Pentapetalae</taxon>
        <taxon>rosids</taxon>
        <taxon>fabids</taxon>
        <taxon>Fabales</taxon>
        <taxon>Fabaceae</taxon>
        <taxon>Papilionoideae</taxon>
        <taxon>50 kb inversion clade</taxon>
        <taxon>NPAAA clade</taxon>
        <taxon>indigoferoid/millettioid clade</taxon>
        <taxon>Phaseoleae</taxon>
        <taxon>Vigna</taxon>
    </lineage>
</organism>
<evidence type="ECO:0000313" key="1">
    <source>
        <dbReference type="EMBL" id="QCD78418.1"/>
    </source>
</evidence>
<protein>
    <submittedName>
        <fullName evidence="1">Uncharacterized protein</fullName>
    </submittedName>
</protein>
<evidence type="ECO:0000313" key="2">
    <source>
        <dbReference type="Proteomes" id="UP000501690"/>
    </source>
</evidence>
<keyword evidence="2" id="KW-1185">Reference proteome</keyword>
<name>A0A4D6KLJ3_VIGUN</name>
<proteinExistence type="predicted"/>